<reference evidence="4" key="1">
    <citation type="submission" date="2016-11" db="UniProtKB">
        <authorList>
            <consortium name="WormBaseParasite"/>
        </authorList>
    </citation>
    <scope>IDENTIFICATION</scope>
</reference>
<dbReference type="Gene3D" id="1.20.5.1500">
    <property type="match status" value="1"/>
</dbReference>
<organism evidence="3 4">
    <name type="scientific">Steinernema glaseri</name>
    <dbReference type="NCBI Taxonomy" id="37863"/>
    <lineage>
        <taxon>Eukaryota</taxon>
        <taxon>Metazoa</taxon>
        <taxon>Ecdysozoa</taxon>
        <taxon>Nematoda</taxon>
        <taxon>Chromadorea</taxon>
        <taxon>Rhabditida</taxon>
        <taxon>Tylenchina</taxon>
        <taxon>Panagrolaimomorpha</taxon>
        <taxon>Strongyloidoidea</taxon>
        <taxon>Steinernematidae</taxon>
        <taxon>Steinernema</taxon>
    </lineage>
</organism>
<dbReference type="SUPFAM" id="SSF82199">
    <property type="entry name" value="SET domain"/>
    <property type="match status" value="1"/>
</dbReference>
<dbReference type="Proteomes" id="UP000095287">
    <property type="component" value="Unplaced"/>
</dbReference>
<dbReference type="SUPFAM" id="SSF143113">
    <property type="entry name" value="NAP-like"/>
    <property type="match status" value="1"/>
</dbReference>
<dbReference type="InterPro" id="IPR037231">
    <property type="entry name" value="NAP-like_sf"/>
</dbReference>
<comment type="similarity">
    <text evidence="1 2">Belongs to the nucleosome assembly protein (NAP) family.</text>
</comment>
<evidence type="ECO:0000313" key="3">
    <source>
        <dbReference type="Proteomes" id="UP000095287"/>
    </source>
</evidence>
<dbReference type="Pfam" id="PF00956">
    <property type="entry name" value="NAP"/>
    <property type="match status" value="1"/>
</dbReference>
<dbReference type="InterPro" id="IPR046341">
    <property type="entry name" value="SET_dom_sf"/>
</dbReference>
<name>A0A1I8ATZ9_9BILA</name>
<evidence type="ECO:0000256" key="1">
    <source>
        <dbReference type="ARBA" id="ARBA00009947"/>
    </source>
</evidence>
<keyword evidence="3" id="KW-1185">Reference proteome</keyword>
<sequence length="444" mass="51110">DGKVDVEQTHFRTSDKTVYIECSPNCACRGKCKRKTFIQDAIQYRVELIMTKNRGFTCHVREPIPVGSYVCEFTGRVYKNSEDKEHNPLDSYSYTVSDMSGDENVTIVIDPFHHVAIMCVSHSRNCLEMSEPQEVLEFSADLQRTTARTRQTVRALKKLQLSTIKLEEEYYRRLHELDVEFQRRFNKLQEQRCAFVTGAKEPTDKDADIPLLHNADKEGLQKLEQAWDKENPDDGVRGVPKFWLLTLLHCETTAAMITPADKDVLAYLNDITCVVESNPPSFTLRFQFGLNEFFTNTVLEKRYVLSENADPENPFDYEGLSIFDCGATHIEWKEGRNVTKKVVEKKMRNSSTGEVKTTLKSVKTDSFFNFFDPPNPAHFADNDKAVYEALMSDFEIGLQIREEVIPRAVLFYTGEIADCQYDDCEIYEEEEEEEGDEEGNSEEN</sequence>
<dbReference type="AlphaFoldDB" id="A0A1I8ATZ9"/>
<protein>
    <submittedName>
        <fullName evidence="4">Nucleosome assembly protein 1-like 1</fullName>
    </submittedName>
</protein>
<dbReference type="InterPro" id="IPR002164">
    <property type="entry name" value="NAP_family"/>
</dbReference>
<dbReference type="WBParaSite" id="L893_g9049.t1">
    <property type="protein sequence ID" value="L893_g9049.t1"/>
    <property type="gene ID" value="L893_g9049"/>
</dbReference>
<dbReference type="GO" id="GO:0006334">
    <property type="term" value="P:nucleosome assembly"/>
    <property type="evidence" value="ECO:0007669"/>
    <property type="project" value="InterPro"/>
</dbReference>
<evidence type="ECO:0000256" key="2">
    <source>
        <dbReference type="RuleBase" id="RU003876"/>
    </source>
</evidence>
<dbReference type="Gene3D" id="3.30.1120.90">
    <property type="entry name" value="Nucleosome assembly protein"/>
    <property type="match status" value="1"/>
</dbReference>
<proteinExistence type="inferred from homology"/>
<dbReference type="GO" id="GO:0005634">
    <property type="term" value="C:nucleus"/>
    <property type="evidence" value="ECO:0007669"/>
    <property type="project" value="InterPro"/>
</dbReference>
<dbReference type="Gene3D" id="2.170.270.10">
    <property type="entry name" value="SET domain"/>
    <property type="match status" value="1"/>
</dbReference>
<accession>A0A1I8ATZ9</accession>
<evidence type="ECO:0000313" key="4">
    <source>
        <dbReference type="WBParaSite" id="L893_g9049.t1"/>
    </source>
</evidence>
<dbReference type="PANTHER" id="PTHR11875">
    <property type="entry name" value="TESTIS-SPECIFIC Y-ENCODED PROTEIN"/>
    <property type="match status" value="1"/>
</dbReference>